<gene>
    <name evidence="2" type="ORF">RQX22_15175</name>
</gene>
<keyword evidence="1" id="KW-1133">Transmembrane helix</keyword>
<protein>
    <submittedName>
        <fullName evidence="2">Uncharacterized protein</fullName>
    </submittedName>
</protein>
<name>A0ABU3QA61_9SPHN</name>
<feature type="transmembrane region" description="Helical" evidence="1">
    <location>
        <begin position="58"/>
        <end position="77"/>
    </location>
</feature>
<dbReference type="Proteomes" id="UP001259572">
    <property type="component" value="Unassembled WGS sequence"/>
</dbReference>
<accession>A0ABU3QA61</accession>
<feature type="transmembrane region" description="Helical" evidence="1">
    <location>
        <begin position="12"/>
        <end position="38"/>
    </location>
</feature>
<reference evidence="2 3" key="1">
    <citation type="submission" date="2023-05" db="EMBL/GenBank/DDBJ databases">
        <authorList>
            <person name="Guo Y."/>
        </authorList>
    </citation>
    <scope>NUCLEOTIDE SEQUENCE [LARGE SCALE GENOMIC DNA]</scope>
    <source>
        <strain evidence="2 3">GR2756</strain>
    </source>
</reference>
<dbReference type="EMBL" id="JAVUPU010000008">
    <property type="protein sequence ID" value="MDT9600300.1"/>
    <property type="molecule type" value="Genomic_DNA"/>
</dbReference>
<evidence type="ECO:0000256" key="1">
    <source>
        <dbReference type="SAM" id="Phobius"/>
    </source>
</evidence>
<keyword evidence="3" id="KW-1185">Reference proteome</keyword>
<keyword evidence="1" id="KW-0812">Transmembrane</keyword>
<dbReference type="RefSeq" id="WP_315727399.1">
    <property type="nucleotide sequence ID" value="NZ_JAVUPU010000008.1"/>
</dbReference>
<sequence length="106" mass="11134">MRLPSWSARDWRAFIALWASILGAAVLTGFSIWVVAILRALPLTASTAPLIIGALANSNYALLGIVGAILLSLGLAINRRTLKLTREGFEASGGEADIGARSKETG</sequence>
<organism evidence="2 3">
    <name type="scientific">Sphingosinicella rhizophila</name>
    <dbReference type="NCBI Taxonomy" id="3050082"/>
    <lineage>
        <taxon>Bacteria</taxon>
        <taxon>Pseudomonadati</taxon>
        <taxon>Pseudomonadota</taxon>
        <taxon>Alphaproteobacteria</taxon>
        <taxon>Sphingomonadales</taxon>
        <taxon>Sphingosinicellaceae</taxon>
        <taxon>Sphingosinicella</taxon>
    </lineage>
</organism>
<keyword evidence="1" id="KW-0472">Membrane</keyword>
<evidence type="ECO:0000313" key="3">
    <source>
        <dbReference type="Proteomes" id="UP001259572"/>
    </source>
</evidence>
<evidence type="ECO:0000313" key="2">
    <source>
        <dbReference type="EMBL" id="MDT9600300.1"/>
    </source>
</evidence>
<comment type="caution">
    <text evidence="2">The sequence shown here is derived from an EMBL/GenBank/DDBJ whole genome shotgun (WGS) entry which is preliminary data.</text>
</comment>
<proteinExistence type="predicted"/>